<protein>
    <recommendedName>
        <fullName evidence="3 10">Isopentenyl-diphosphate Delta-isomerase</fullName>
        <shortName evidence="10">IPP isomerase</shortName>
        <ecNumber evidence="3 10">5.3.3.2</ecNumber>
    </recommendedName>
    <alternativeName>
        <fullName evidence="10">IPP:DMAPP isomerase</fullName>
    </alternativeName>
    <alternativeName>
        <fullName evidence="10">Isopentenyl pyrophosphate isomerase</fullName>
    </alternativeName>
</protein>
<comment type="caution">
    <text evidence="13">The sequence shown here is derived from an EMBL/GenBank/DDBJ whole genome shotgun (WGS) entry which is preliminary data.</text>
</comment>
<dbReference type="AlphaFoldDB" id="A0A2M9CCU6"/>
<evidence type="ECO:0000256" key="2">
    <source>
        <dbReference type="ARBA" id="ARBA00007579"/>
    </source>
</evidence>
<dbReference type="InterPro" id="IPR056375">
    <property type="entry name" value="Idi_bact"/>
</dbReference>
<organism evidence="13 14">
    <name type="scientific">Sediminihabitans luteus</name>
    <dbReference type="NCBI Taxonomy" id="1138585"/>
    <lineage>
        <taxon>Bacteria</taxon>
        <taxon>Bacillati</taxon>
        <taxon>Actinomycetota</taxon>
        <taxon>Actinomycetes</taxon>
        <taxon>Micrococcales</taxon>
        <taxon>Cellulomonadaceae</taxon>
        <taxon>Sediminihabitans</taxon>
    </lineage>
</organism>
<dbReference type="Proteomes" id="UP000231693">
    <property type="component" value="Unassembled WGS sequence"/>
</dbReference>
<dbReference type="RefSeq" id="WP_100423826.1">
    <property type="nucleotide sequence ID" value="NZ_BOOX01000005.1"/>
</dbReference>
<keyword evidence="7 10" id="KW-0464">Manganese</keyword>
<evidence type="ECO:0000256" key="5">
    <source>
        <dbReference type="ARBA" id="ARBA00022723"/>
    </source>
</evidence>
<dbReference type="EMBL" id="PGFE01000005">
    <property type="protein sequence ID" value="PJJ69212.1"/>
    <property type="molecule type" value="Genomic_DNA"/>
</dbReference>
<keyword evidence="9 10" id="KW-0413">Isomerase</keyword>
<comment type="cofactor">
    <cofactor evidence="10">
        <name>Mg(2+)</name>
        <dbReference type="ChEBI" id="CHEBI:18420"/>
    </cofactor>
    <text evidence="10">Binds 1 Mg(2+) ion per subunit. The magnesium ion binds only when substrate is bound.</text>
</comment>
<evidence type="ECO:0000256" key="4">
    <source>
        <dbReference type="ARBA" id="ARBA00022490"/>
    </source>
</evidence>
<feature type="binding site" evidence="10">
    <location>
        <position position="38"/>
    </location>
    <ligand>
        <name>Mn(2+)</name>
        <dbReference type="ChEBI" id="CHEBI:29035"/>
    </ligand>
</feature>
<evidence type="ECO:0000256" key="1">
    <source>
        <dbReference type="ARBA" id="ARBA00004826"/>
    </source>
</evidence>
<evidence type="ECO:0000313" key="14">
    <source>
        <dbReference type="Proteomes" id="UP000231693"/>
    </source>
</evidence>
<name>A0A2M9CCU6_9CELL</name>
<accession>A0A2M9CCU6</accession>
<dbReference type="UniPathway" id="UPA00059">
    <property type="reaction ID" value="UER00104"/>
</dbReference>
<dbReference type="PANTHER" id="PTHR10885:SF0">
    <property type="entry name" value="ISOPENTENYL-DIPHOSPHATE DELTA-ISOMERASE"/>
    <property type="match status" value="1"/>
</dbReference>
<feature type="active site" evidence="10 11">
    <location>
        <position position="122"/>
    </location>
</feature>
<dbReference type="Pfam" id="PF00293">
    <property type="entry name" value="NUDIX"/>
    <property type="match status" value="1"/>
</dbReference>
<dbReference type="SUPFAM" id="SSF55811">
    <property type="entry name" value="Nudix"/>
    <property type="match status" value="1"/>
</dbReference>
<keyword evidence="4 10" id="KW-0963">Cytoplasm</keyword>
<dbReference type="InterPro" id="IPR015797">
    <property type="entry name" value="NUDIX_hydrolase-like_dom_sf"/>
</dbReference>
<dbReference type="NCBIfam" id="TIGR02150">
    <property type="entry name" value="IPP_isom_1"/>
    <property type="match status" value="1"/>
</dbReference>
<comment type="cofactor">
    <cofactor evidence="10">
        <name>Mn(2+)</name>
        <dbReference type="ChEBI" id="CHEBI:29035"/>
    </cofactor>
    <text evidence="10">Binds 1 Mn(2+) ion per subunit.</text>
</comment>
<feature type="binding site" evidence="10">
    <location>
        <position position="93"/>
    </location>
    <ligand>
        <name>Mg(2+)</name>
        <dbReference type="ChEBI" id="CHEBI:18420"/>
    </ligand>
</feature>
<evidence type="ECO:0000259" key="12">
    <source>
        <dbReference type="PROSITE" id="PS51462"/>
    </source>
</evidence>
<evidence type="ECO:0000256" key="8">
    <source>
        <dbReference type="ARBA" id="ARBA00023229"/>
    </source>
</evidence>
<dbReference type="PROSITE" id="PS51462">
    <property type="entry name" value="NUDIX"/>
    <property type="match status" value="1"/>
</dbReference>
<dbReference type="Gene3D" id="3.90.79.10">
    <property type="entry name" value="Nucleoside Triphosphate Pyrophosphohydrolase"/>
    <property type="match status" value="1"/>
</dbReference>
<comment type="subcellular location">
    <subcellularLocation>
        <location evidence="10">Cytoplasm</location>
    </subcellularLocation>
</comment>
<comment type="function">
    <text evidence="10">Catalyzes the 1,3-allylic rearrangement of the homoallylic substrate isopentenyl (IPP) to its highly electrophilic allylic isomer, dimethylallyl diphosphate (DMAPP).</text>
</comment>
<evidence type="ECO:0000256" key="7">
    <source>
        <dbReference type="ARBA" id="ARBA00023211"/>
    </source>
</evidence>
<dbReference type="PANTHER" id="PTHR10885">
    <property type="entry name" value="ISOPENTENYL-DIPHOSPHATE DELTA-ISOMERASE"/>
    <property type="match status" value="1"/>
</dbReference>
<evidence type="ECO:0000256" key="3">
    <source>
        <dbReference type="ARBA" id="ARBA00012057"/>
    </source>
</evidence>
<feature type="binding site" evidence="10">
    <location>
        <position position="31"/>
    </location>
    <ligand>
        <name>Mn(2+)</name>
        <dbReference type="ChEBI" id="CHEBI:29035"/>
    </ligand>
</feature>
<comment type="similarity">
    <text evidence="2 10">Belongs to the IPP isomerase type 1 family.</text>
</comment>
<feature type="binding site" evidence="10">
    <location>
        <position position="75"/>
    </location>
    <ligand>
        <name>Mn(2+)</name>
        <dbReference type="ChEBI" id="CHEBI:29035"/>
    </ligand>
</feature>
<feature type="active site" evidence="10 11">
    <location>
        <position position="73"/>
    </location>
</feature>
<keyword evidence="6 10" id="KW-0460">Magnesium</keyword>
<feature type="domain" description="Nudix hydrolase" evidence="12">
    <location>
        <begin position="36"/>
        <end position="170"/>
    </location>
</feature>
<dbReference type="GO" id="GO:0004452">
    <property type="term" value="F:isopentenyl-diphosphate delta-isomerase activity"/>
    <property type="evidence" value="ECO:0007669"/>
    <property type="project" value="UniProtKB-UniRule"/>
</dbReference>
<dbReference type="GO" id="GO:0050992">
    <property type="term" value="P:dimethylallyl diphosphate biosynthetic process"/>
    <property type="evidence" value="ECO:0007669"/>
    <property type="project" value="UniProtKB-UniRule"/>
</dbReference>
<dbReference type="CDD" id="cd02885">
    <property type="entry name" value="NUDIX_IPP_Isomerase"/>
    <property type="match status" value="1"/>
</dbReference>
<reference evidence="13 14" key="1">
    <citation type="submission" date="2017-11" db="EMBL/GenBank/DDBJ databases">
        <title>Genomic Encyclopedia of Archaeal and Bacterial Type Strains, Phase II (KMG-II): From Individual Species to Whole Genera.</title>
        <authorList>
            <person name="Goeker M."/>
        </authorList>
    </citation>
    <scope>NUCLEOTIDE SEQUENCE [LARGE SCALE GENOMIC DNA]</scope>
    <source>
        <strain evidence="13 14">DSM 25478</strain>
    </source>
</reference>
<feature type="binding site" evidence="10">
    <location>
        <position position="122"/>
    </location>
    <ligand>
        <name>Mn(2+)</name>
        <dbReference type="ChEBI" id="CHEBI:29035"/>
    </ligand>
</feature>
<keyword evidence="5 10" id="KW-0479">Metal-binding</keyword>
<evidence type="ECO:0000313" key="13">
    <source>
        <dbReference type="EMBL" id="PJJ69212.1"/>
    </source>
</evidence>
<proteinExistence type="inferred from homology"/>
<evidence type="ECO:0000256" key="10">
    <source>
        <dbReference type="HAMAP-Rule" id="MF_00202"/>
    </source>
</evidence>
<evidence type="ECO:0000256" key="9">
    <source>
        <dbReference type="ARBA" id="ARBA00023235"/>
    </source>
</evidence>
<dbReference type="OrthoDB" id="9809458at2"/>
<sequence length="200" mass="21822">MTEHEPVTGDHVVTVDDAGHRTGTFARSAVHTTETPLHLAFSCYLLDDADRVLMTRRALVKRTWPGVWTNSFCGHPRWTETTAESIDRHASHELGVAVRDVQVALPDFRYRAVDASGVVENEVCPVYVARVVGDVAANPDEVAEHHWVDARDLAAATAATPWAFSPWMIWQLDALRAAVADAPLTAPAPGARTLARVLGL</sequence>
<dbReference type="InterPro" id="IPR011876">
    <property type="entry name" value="IsopentenylPP_isomerase_typ1"/>
</dbReference>
<gene>
    <name evidence="10" type="primary">idi</name>
    <name evidence="13" type="ORF">CLV28_2674</name>
</gene>
<comment type="catalytic activity">
    <reaction evidence="10">
        <text>isopentenyl diphosphate = dimethylallyl diphosphate</text>
        <dbReference type="Rhea" id="RHEA:23284"/>
        <dbReference type="ChEBI" id="CHEBI:57623"/>
        <dbReference type="ChEBI" id="CHEBI:128769"/>
        <dbReference type="EC" id="5.3.3.2"/>
    </reaction>
</comment>
<dbReference type="HAMAP" id="MF_00202">
    <property type="entry name" value="Idi"/>
    <property type="match status" value="1"/>
</dbReference>
<dbReference type="NCBIfam" id="NF002995">
    <property type="entry name" value="PRK03759.1"/>
    <property type="match status" value="1"/>
</dbReference>
<dbReference type="EC" id="5.3.3.2" evidence="3 10"/>
<feature type="binding site" evidence="10">
    <location>
        <position position="120"/>
    </location>
    <ligand>
        <name>Mn(2+)</name>
        <dbReference type="ChEBI" id="CHEBI:29035"/>
    </ligand>
</feature>
<dbReference type="InterPro" id="IPR000086">
    <property type="entry name" value="NUDIX_hydrolase_dom"/>
</dbReference>
<dbReference type="GO" id="GO:0046872">
    <property type="term" value="F:metal ion binding"/>
    <property type="evidence" value="ECO:0007669"/>
    <property type="project" value="UniProtKB-KW"/>
</dbReference>
<dbReference type="PIRSF" id="PIRSF018427">
    <property type="entry name" value="Isopntndiph_ism"/>
    <property type="match status" value="1"/>
</dbReference>
<comment type="pathway">
    <text evidence="1 10">Isoprenoid biosynthesis; dimethylallyl diphosphate biosynthesis; dimethylallyl diphosphate from isopentenyl diphosphate: step 1/1.</text>
</comment>
<dbReference type="GO" id="GO:0008299">
    <property type="term" value="P:isoprenoid biosynthetic process"/>
    <property type="evidence" value="ECO:0007669"/>
    <property type="project" value="UniProtKB-UniRule"/>
</dbReference>
<dbReference type="GO" id="GO:0005737">
    <property type="term" value="C:cytoplasm"/>
    <property type="evidence" value="ECO:0007669"/>
    <property type="project" value="UniProtKB-SubCell"/>
</dbReference>
<keyword evidence="8 10" id="KW-0414">Isoprene biosynthesis</keyword>
<evidence type="ECO:0000256" key="11">
    <source>
        <dbReference type="PIRSR" id="PIRSR018427-1"/>
    </source>
</evidence>
<evidence type="ECO:0000256" key="6">
    <source>
        <dbReference type="ARBA" id="ARBA00022842"/>
    </source>
</evidence>
<keyword evidence="14" id="KW-1185">Reference proteome</keyword>